<keyword evidence="5" id="KW-0175">Coiled coil</keyword>
<sequence>MDRAAKLQEIRERQNRWLRERQAELDRRQVVAELQQQQSTSPQPQQQRRGGPGAPAQALGSSSTAGAVGPSPAGVGLPPLATSVSVAASTASAMAPIAPHMSGIVGSVAGVLPSTLGGVGGVKPEEVIDRLTERITDRLRSELKVELQRESESLAAQQGALDTFLVKELESQNTCPVCYELMVPPQHAPMMLFPCGHSFCGRCLEQHIDRNKKTQCPICRKKIESRAPNYSLQQLIQQVVAKKESAGRAAPSGPLSPGSPARRMLDGAGVEDGLEPSGNTDRVRRQYDRAATRMRVLRNELSDTAVEEEGLNGKVAAAAAVVGHLQEEEQVVVRRLAAVQAELELVREQLAQQGAKVADLARQAEAVRQRRELLQVCGGAWRESGAQTRQGPRRRGSGKETPDCYGSLARWGLSGMERPGLLFPGGGRGPGHL</sequence>
<protein>
    <recommendedName>
        <fullName evidence="7">RING-type domain-containing protein</fullName>
    </recommendedName>
</protein>
<feature type="compositionally biased region" description="Low complexity" evidence="6">
    <location>
        <begin position="247"/>
        <end position="262"/>
    </location>
</feature>
<dbReference type="Proteomes" id="UP000747399">
    <property type="component" value="Unassembled WGS sequence"/>
</dbReference>
<dbReference type="AlphaFoldDB" id="A0A8J4BAT5"/>
<evidence type="ECO:0000256" key="3">
    <source>
        <dbReference type="ARBA" id="ARBA00022833"/>
    </source>
</evidence>
<evidence type="ECO:0000256" key="4">
    <source>
        <dbReference type="PROSITE-ProRule" id="PRU00175"/>
    </source>
</evidence>
<accession>A0A8J4BAT5</accession>
<feature type="coiled-coil region" evidence="5">
    <location>
        <begin position="336"/>
        <end position="370"/>
    </location>
</feature>
<evidence type="ECO:0000313" key="9">
    <source>
        <dbReference type="Proteomes" id="UP000747399"/>
    </source>
</evidence>
<dbReference type="EMBL" id="BNCO01000028">
    <property type="protein sequence ID" value="GIL57684.1"/>
    <property type="molecule type" value="Genomic_DNA"/>
</dbReference>
<feature type="region of interest" description="Disordered" evidence="6">
    <location>
        <begin position="246"/>
        <end position="287"/>
    </location>
</feature>
<dbReference type="GO" id="GO:0006513">
    <property type="term" value="P:protein monoubiquitination"/>
    <property type="evidence" value="ECO:0007669"/>
    <property type="project" value="InterPro"/>
</dbReference>
<feature type="compositionally biased region" description="Low complexity" evidence="6">
    <location>
        <begin position="32"/>
        <end position="70"/>
    </location>
</feature>
<dbReference type="InterPro" id="IPR017907">
    <property type="entry name" value="Znf_RING_CS"/>
</dbReference>
<dbReference type="SUPFAM" id="SSF57850">
    <property type="entry name" value="RING/U-box"/>
    <property type="match status" value="1"/>
</dbReference>
<reference evidence="8" key="1">
    <citation type="journal article" date="2021" name="Proc. Natl. Acad. Sci. U.S.A.">
        <title>Three genomes in the algal genus Volvox reveal the fate of a haploid sex-determining region after a transition to homothallism.</title>
        <authorList>
            <person name="Yamamoto K."/>
            <person name="Hamaji T."/>
            <person name="Kawai-Toyooka H."/>
            <person name="Matsuzaki R."/>
            <person name="Takahashi F."/>
            <person name="Nishimura Y."/>
            <person name="Kawachi M."/>
            <person name="Noguchi H."/>
            <person name="Minakuchi Y."/>
            <person name="Umen J.G."/>
            <person name="Toyoda A."/>
            <person name="Nozaki H."/>
        </authorList>
    </citation>
    <scope>NUCLEOTIDE SEQUENCE</scope>
    <source>
        <strain evidence="8">NIES-3780</strain>
    </source>
</reference>
<dbReference type="GO" id="GO:0003697">
    <property type="term" value="F:single-stranded DNA binding"/>
    <property type="evidence" value="ECO:0007669"/>
    <property type="project" value="InterPro"/>
</dbReference>
<dbReference type="GO" id="GO:0008270">
    <property type="term" value="F:zinc ion binding"/>
    <property type="evidence" value="ECO:0007669"/>
    <property type="project" value="UniProtKB-KW"/>
</dbReference>
<evidence type="ECO:0000259" key="7">
    <source>
        <dbReference type="PROSITE" id="PS50089"/>
    </source>
</evidence>
<dbReference type="GO" id="GO:0006301">
    <property type="term" value="P:DNA damage tolerance"/>
    <property type="evidence" value="ECO:0007669"/>
    <property type="project" value="InterPro"/>
</dbReference>
<evidence type="ECO:0000256" key="1">
    <source>
        <dbReference type="ARBA" id="ARBA00022723"/>
    </source>
</evidence>
<dbReference type="PROSITE" id="PS50089">
    <property type="entry name" value="ZF_RING_2"/>
    <property type="match status" value="1"/>
</dbReference>
<evidence type="ECO:0000256" key="6">
    <source>
        <dbReference type="SAM" id="MobiDB-lite"/>
    </source>
</evidence>
<dbReference type="CDD" id="cd16449">
    <property type="entry name" value="RING-HC"/>
    <property type="match status" value="1"/>
</dbReference>
<dbReference type="GO" id="GO:0061630">
    <property type="term" value="F:ubiquitin protein ligase activity"/>
    <property type="evidence" value="ECO:0007669"/>
    <property type="project" value="InterPro"/>
</dbReference>
<evidence type="ECO:0000313" key="8">
    <source>
        <dbReference type="EMBL" id="GIL57684.1"/>
    </source>
</evidence>
<evidence type="ECO:0000256" key="2">
    <source>
        <dbReference type="ARBA" id="ARBA00022771"/>
    </source>
</evidence>
<dbReference type="InterPro" id="IPR013083">
    <property type="entry name" value="Znf_RING/FYVE/PHD"/>
</dbReference>
<dbReference type="SMART" id="SM00184">
    <property type="entry name" value="RING"/>
    <property type="match status" value="1"/>
</dbReference>
<keyword evidence="3" id="KW-0862">Zinc</keyword>
<comment type="caution">
    <text evidence="8">The sequence shown here is derived from an EMBL/GenBank/DDBJ whole genome shotgun (WGS) entry which is preliminary data.</text>
</comment>
<proteinExistence type="predicted"/>
<keyword evidence="1" id="KW-0479">Metal-binding</keyword>
<evidence type="ECO:0000256" key="5">
    <source>
        <dbReference type="SAM" id="Coils"/>
    </source>
</evidence>
<gene>
    <name evidence="8" type="ORF">Vafri_12811</name>
</gene>
<dbReference type="PROSITE" id="PS00518">
    <property type="entry name" value="ZF_RING_1"/>
    <property type="match status" value="1"/>
</dbReference>
<name>A0A8J4BAT5_9CHLO</name>
<organism evidence="8 9">
    <name type="scientific">Volvox africanus</name>
    <dbReference type="NCBI Taxonomy" id="51714"/>
    <lineage>
        <taxon>Eukaryota</taxon>
        <taxon>Viridiplantae</taxon>
        <taxon>Chlorophyta</taxon>
        <taxon>core chlorophytes</taxon>
        <taxon>Chlorophyceae</taxon>
        <taxon>CS clade</taxon>
        <taxon>Chlamydomonadales</taxon>
        <taxon>Volvocaceae</taxon>
        <taxon>Volvox</taxon>
    </lineage>
</organism>
<keyword evidence="9" id="KW-1185">Reference proteome</keyword>
<dbReference type="InterPro" id="IPR001841">
    <property type="entry name" value="Znf_RING"/>
</dbReference>
<dbReference type="PANTHER" id="PTHR14134:SF3">
    <property type="entry name" value="RING-CH-TYPE DOMAIN-CONTAINING PROTEIN"/>
    <property type="match status" value="1"/>
</dbReference>
<dbReference type="Gene3D" id="3.30.40.10">
    <property type="entry name" value="Zinc/RING finger domain, C3HC4 (zinc finger)"/>
    <property type="match status" value="1"/>
</dbReference>
<dbReference type="PANTHER" id="PTHR14134">
    <property type="entry name" value="E3 UBIQUITIN-PROTEIN LIGASE RAD18"/>
    <property type="match status" value="1"/>
</dbReference>
<feature type="domain" description="RING-type" evidence="7">
    <location>
        <begin position="175"/>
        <end position="220"/>
    </location>
</feature>
<feature type="region of interest" description="Disordered" evidence="6">
    <location>
        <begin position="384"/>
        <end position="403"/>
    </location>
</feature>
<keyword evidence="2 4" id="KW-0863">Zinc-finger</keyword>
<feature type="region of interest" description="Disordered" evidence="6">
    <location>
        <begin position="29"/>
        <end position="70"/>
    </location>
</feature>
<dbReference type="InterPro" id="IPR039577">
    <property type="entry name" value="Rad18"/>
</dbReference>
<dbReference type="Pfam" id="PF13639">
    <property type="entry name" value="zf-RING_2"/>
    <property type="match status" value="1"/>
</dbReference>